<evidence type="ECO:0000313" key="2">
    <source>
        <dbReference type="EMBL" id="MFC6644752.1"/>
    </source>
</evidence>
<organism evidence="2 3">
    <name type="scientific">Granulicella cerasi</name>
    <dbReference type="NCBI Taxonomy" id="741063"/>
    <lineage>
        <taxon>Bacteria</taxon>
        <taxon>Pseudomonadati</taxon>
        <taxon>Acidobacteriota</taxon>
        <taxon>Terriglobia</taxon>
        <taxon>Terriglobales</taxon>
        <taxon>Acidobacteriaceae</taxon>
        <taxon>Granulicella</taxon>
    </lineage>
</organism>
<accession>A0ABW1Z8D9</accession>
<keyword evidence="1" id="KW-0732">Signal</keyword>
<dbReference type="EMBL" id="JBHSWI010000001">
    <property type="protein sequence ID" value="MFC6644752.1"/>
    <property type="molecule type" value="Genomic_DNA"/>
</dbReference>
<feature type="signal peptide" evidence="1">
    <location>
        <begin position="1"/>
        <end position="19"/>
    </location>
</feature>
<protein>
    <recommendedName>
        <fullName evidence="4">MucB/RseB N-terminal domain-containing protein</fullName>
    </recommendedName>
</protein>
<evidence type="ECO:0000256" key="1">
    <source>
        <dbReference type="SAM" id="SignalP"/>
    </source>
</evidence>
<evidence type="ECO:0008006" key="4">
    <source>
        <dbReference type="Google" id="ProtNLM"/>
    </source>
</evidence>
<sequence length="279" mass="30999">MLAFALAFGVSSFSAAQTAAPSAPTPVSWVQQAAAHEVHIIDDDGEFPVRYRVRRIDAKNDITREIIESRDGAVARLIQRNGAPLTAEEDAAERGRLQDILDDPSAFLKAKKRNTTARNYAINLVKLMPQAMIFTYTPGQPQPPNAPGQQIVLDFKPDPNFHPPTTISELLTGLEGRMWIDRRTGVLTRTEARVIKGVNFGWGVLAHIYPGGTVEFEQAEVGNGRWVYSRLDEHVSVRELMIHTANENNRLSASDLRLLPNPLGYREAIQQLLAMSLPR</sequence>
<evidence type="ECO:0000313" key="3">
    <source>
        <dbReference type="Proteomes" id="UP001596391"/>
    </source>
</evidence>
<dbReference type="RefSeq" id="WP_263372694.1">
    <property type="nucleotide sequence ID" value="NZ_JAGSYD010000006.1"/>
</dbReference>
<feature type="chain" id="PRO_5045338945" description="MucB/RseB N-terminal domain-containing protein" evidence="1">
    <location>
        <begin position="20"/>
        <end position="279"/>
    </location>
</feature>
<name>A0ABW1Z8D9_9BACT</name>
<proteinExistence type="predicted"/>
<comment type="caution">
    <text evidence="2">The sequence shown here is derived from an EMBL/GenBank/DDBJ whole genome shotgun (WGS) entry which is preliminary data.</text>
</comment>
<dbReference type="Proteomes" id="UP001596391">
    <property type="component" value="Unassembled WGS sequence"/>
</dbReference>
<reference evidence="3" key="1">
    <citation type="journal article" date="2019" name="Int. J. Syst. Evol. Microbiol.">
        <title>The Global Catalogue of Microorganisms (GCM) 10K type strain sequencing project: providing services to taxonomists for standard genome sequencing and annotation.</title>
        <authorList>
            <consortium name="The Broad Institute Genomics Platform"/>
            <consortium name="The Broad Institute Genome Sequencing Center for Infectious Disease"/>
            <person name="Wu L."/>
            <person name="Ma J."/>
        </authorList>
    </citation>
    <scope>NUCLEOTIDE SEQUENCE [LARGE SCALE GENOMIC DNA]</scope>
    <source>
        <strain evidence="3">CGMCC 1.16026</strain>
    </source>
</reference>
<gene>
    <name evidence="2" type="ORF">ACFQBQ_03920</name>
</gene>
<keyword evidence="3" id="KW-1185">Reference proteome</keyword>